<keyword evidence="1" id="KW-0472">Membrane</keyword>
<evidence type="ECO:0000313" key="3">
    <source>
        <dbReference type="Proteomes" id="UP000501849"/>
    </source>
</evidence>
<feature type="transmembrane region" description="Helical" evidence="1">
    <location>
        <begin position="7"/>
        <end position="29"/>
    </location>
</feature>
<keyword evidence="3" id="KW-1185">Reference proteome</keyword>
<evidence type="ECO:0008006" key="4">
    <source>
        <dbReference type="Google" id="ProtNLM"/>
    </source>
</evidence>
<dbReference type="Proteomes" id="UP000501849">
    <property type="component" value="Chromosome"/>
</dbReference>
<proteinExistence type="predicted"/>
<dbReference type="AlphaFoldDB" id="A0A6H0S999"/>
<organism evidence="2 3">
    <name type="scientific">Mycolicibacterium frederiksbergense</name>
    <dbReference type="NCBI Taxonomy" id="117567"/>
    <lineage>
        <taxon>Bacteria</taxon>
        <taxon>Bacillati</taxon>
        <taxon>Actinomycetota</taxon>
        <taxon>Actinomycetes</taxon>
        <taxon>Mycobacteriales</taxon>
        <taxon>Mycobacteriaceae</taxon>
        <taxon>Mycolicibacterium</taxon>
    </lineage>
</organism>
<dbReference type="EMBL" id="CP038799">
    <property type="protein sequence ID" value="QIV84182.1"/>
    <property type="molecule type" value="Genomic_DNA"/>
</dbReference>
<name>A0A6H0S999_9MYCO</name>
<dbReference type="RefSeq" id="WP_168144529.1">
    <property type="nucleotide sequence ID" value="NZ_CP038799.1"/>
</dbReference>
<dbReference type="PROSITE" id="PS51257">
    <property type="entry name" value="PROKAR_LIPOPROTEIN"/>
    <property type="match status" value="1"/>
</dbReference>
<evidence type="ECO:0000313" key="2">
    <source>
        <dbReference type="EMBL" id="QIV84182.1"/>
    </source>
</evidence>
<protein>
    <recommendedName>
        <fullName evidence="4">Transmembrane protein</fullName>
    </recommendedName>
</protein>
<keyword evidence="1" id="KW-1133">Transmembrane helix</keyword>
<accession>A0A6H0S999</accession>
<keyword evidence="1" id="KW-0812">Transmembrane</keyword>
<reference evidence="2 3" key="1">
    <citation type="submission" date="2019-04" db="EMBL/GenBank/DDBJ databases">
        <title>Draft, Whole-Genome Sequence of the Anthracene-degrading Mycobacterium frederiksbergense LB501T, Isolated from a Polycyclic Aromatic Hydrocarbon (PAH)-Contaminated Soil.</title>
        <authorList>
            <person name="Augelletti F."/>
        </authorList>
    </citation>
    <scope>NUCLEOTIDE SEQUENCE [LARGE SCALE GENOMIC DNA]</scope>
    <source>
        <strain evidence="2 3">LB 501T</strain>
    </source>
</reference>
<gene>
    <name evidence="2" type="ORF">EXE63_27355</name>
</gene>
<feature type="transmembrane region" description="Helical" evidence="1">
    <location>
        <begin position="62"/>
        <end position="80"/>
    </location>
</feature>
<sequence>MAEPVRVAVRLLGLILLVAGLACAVLLVWPGPDEIAARLGSTCGDGGLRPSRQCSWLEAADLLWTGCWLAIVIGAVLRLMTRPAGRGPRVLDLRRRR</sequence>
<dbReference type="KEGG" id="mfre:EXE63_27355"/>
<evidence type="ECO:0000256" key="1">
    <source>
        <dbReference type="SAM" id="Phobius"/>
    </source>
</evidence>